<evidence type="ECO:0000313" key="14">
    <source>
        <dbReference type="Proteomes" id="UP001152651"/>
    </source>
</evidence>
<evidence type="ECO:0000313" key="13">
    <source>
        <dbReference type="EMBL" id="CAH6661765.1"/>
    </source>
</evidence>
<sequence length="148" mass="17577">MAQQGALATLKELAENEVDTAALKLGEMRRGFQKVEEQLQMLMDYQLEYQNNLNSDMSQGIASLRWQNYQQFIQTLESAIEQHRQQLQQWNNKVEQALTFWREKKQRLQAWETLQERQASATLLAENRLDQKKMDEFAQRATLRNRND</sequence>
<evidence type="ECO:0000256" key="8">
    <source>
        <dbReference type="ARBA" id="ARBA00022927"/>
    </source>
</evidence>
<keyword evidence="9 11" id="KW-0472">Membrane</keyword>
<keyword evidence="10 11" id="KW-1006">Bacterial flagellum protein export</keyword>
<evidence type="ECO:0000256" key="5">
    <source>
        <dbReference type="ARBA" id="ARBA00022475"/>
    </source>
</evidence>
<reference evidence="13" key="1">
    <citation type="submission" date="2022-05" db="EMBL/GenBank/DDBJ databases">
        <authorList>
            <person name="Blom J."/>
        </authorList>
    </citation>
    <scope>NUCLEOTIDE SEQUENCE</scope>
    <source>
        <strain evidence="13">Type strain: CPO20170097</strain>
    </source>
</reference>
<accession>A0ABM9FFH8</accession>
<dbReference type="PANTHER" id="PTHR38786">
    <property type="entry name" value="FLAGELLAR FLIJ PROTEIN"/>
    <property type="match status" value="1"/>
</dbReference>
<dbReference type="InterPro" id="IPR012823">
    <property type="entry name" value="Flagell_FliJ"/>
</dbReference>
<evidence type="ECO:0000256" key="6">
    <source>
        <dbReference type="ARBA" id="ARBA00022500"/>
    </source>
</evidence>
<dbReference type="InterPro" id="IPR018006">
    <property type="entry name" value="Flag_FliJ_proteobac"/>
</dbReference>
<gene>
    <name evidence="13" type="primary">fliJ</name>
    <name evidence="13" type="ORF">FBBNIHIM_21880</name>
</gene>
<organism evidence="13 14">
    <name type="scientific">Pseudocitrobacter vendiensis</name>
    <dbReference type="NCBI Taxonomy" id="2488306"/>
    <lineage>
        <taxon>Bacteria</taxon>
        <taxon>Pseudomonadati</taxon>
        <taxon>Pseudomonadota</taxon>
        <taxon>Gammaproteobacteria</taxon>
        <taxon>Enterobacterales</taxon>
        <taxon>Enterobacteriaceae</taxon>
        <taxon>Pseudocitrobacter</taxon>
    </lineage>
</organism>
<evidence type="ECO:0000256" key="10">
    <source>
        <dbReference type="ARBA" id="ARBA00023225"/>
    </source>
</evidence>
<comment type="similarity">
    <text evidence="2 11">Belongs to the FliJ family.</text>
</comment>
<keyword evidence="8 11" id="KW-0653">Protein transport</keyword>
<dbReference type="Gene3D" id="1.10.287.1700">
    <property type="match status" value="1"/>
</dbReference>
<evidence type="ECO:0000256" key="4">
    <source>
        <dbReference type="ARBA" id="ARBA00022448"/>
    </source>
</evidence>
<keyword evidence="14" id="KW-1185">Reference proteome</keyword>
<dbReference type="EMBL" id="CALSBS010000028">
    <property type="protein sequence ID" value="CAH6661765.1"/>
    <property type="molecule type" value="Genomic_DNA"/>
</dbReference>
<evidence type="ECO:0000256" key="7">
    <source>
        <dbReference type="ARBA" id="ARBA00022795"/>
    </source>
</evidence>
<keyword evidence="13" id="KW-0966">Cell projection</keyword>
<dbReference type="PIRSF" id="PIRSF019404">
    <property type="entry name" value="FliJ"/>
    <property type="match status" value="1"/>
</dbReference>
<dbReference type="RefSeq" id="WP_149462257.1">
    <property type="nucleotide sequence ID" value="NZ_CALSBS010000028.1"/>
</dbReference>
<dbReference type="InterPro" id="IPR052570">
    <property type="entry name" value="FliJ"/>
</dbReference>
<keyword evidence="13" id="KW-0282">Flagellum</keyword>
<evidence type="ECO:0000256" key="2">
    <source>
        <dbReference type="ARBA" id="ARBA00010004"/>
    </source>
</evidence>
<evidence type="ECO:0000256" key="12">
    <source>
        <dbReference type="SAM" id="Coils"/>
    </source>
</evidence>
<keyword evidence="4 11" id="KW-0813">Transport</keyword>
<keyword evidence="5 11" id="KW-1003">Cell membrane</keyword>
<protein>
    <recommendedName>
        <fullName evidence="3 11">Flagellar FliJ protein</fullName>
    </recommendedName>
</protein>
<dbReference type="InterPro" id="IPR053716">
    <property type="entry name" value="Flag_assembly_chemotaxis_eff"/>
</dbReference>
<dbReference type="NCBIfam" id="TIGR02473">
    <property type="entry name" value="flagell_FliJ"/>
    <property type="match status" value="1"/>
</dbReference>
<dbReference type="PANTHER" id="PTHR38786:SF1">
    <property type="entry name" value="FLAGELLAR FLIJ PROTEIN"/>
    <property type="match status" value="1"/>
</dbReference>
<comment type="caution">
    <text evidence="13">The sequence shown here is derived from an EMBL/GenBank/DDBJ whole genome shotgun (WGS) entry which is preliminary data.</text>
</comment>
<comment type="function">
    <text evidence="11">Flagellar protein that affects chemotactic events.</text>
</comment>
<evidence type="ECO:0000256" key="3">
    <source>
        <dbReference type="ARBA" id="ARBA00020392"/>
    </source>
</evidence>
<keyword evidence="7 11" id="KW-1005">Bacterial flagellum biogenesis</keyword>
<feature type="coiled-coil region" evidence="12">
    <location>
        <begin position="73"/>
        <end position="100"/>
    </location>
</feature>
<keyword evidence="6 11" id="KW-0145">Chemotaxis</keyword>
<name>A0ABM9FFH8_9ENTR</name>
<dbReference type="Proteomes" id="UP001152651">
    <property type="component" value="Unassembled WGS sequence"/>
</dbReference>
<comment type="subcellular location">
    <subcellularLocation>
        <location evidence="1">Cell membrane</location>
        <topology evidence="1">Peripheral membrane protein</topology>
        <orientation evidence="1">Cytoplasmic side</orientation>
    </subcellularLocation>
</comment>
<dbReference type="PRINTS" id="PR01004">
    <property type="entry name" value="FLGFLIJ"/>
</dbReference>
<dbReference type="Pfam" id="PF02050">
    <property type="entry name" value="FliJ"/>
    <property type="match status" value="1"/>
</dbReference>
<keyword evidence="13" id="KW-0969">Cilium</keyword>
<keyword evidence="12" id="KW-0175">Coiled coil</keyword>
<evidence type="ECO:0000256" key="11">
    <source>
        <dbReference type="PIRNR" id="PIRNR019404"/>
    </source>
</evidence>
<evidence type="ECO:0000256" key="9">
    <source>
        <dbReference type="ARBA" id="ARBA00023136"/>
    </source>
</evidence>
<proteinExistence type="inferred from homology"/>
<evidence type="ECO:0000256" key="1">
    <source>
        <dbReference type="ARBA" id="ARBA00004413"/>
    </source>
</evidence>